<feature type="domain" description="Peptidase M14" evidence="2">
    <location>
        <begin position="12"/>
        <end position="241"/>
    </location>
</feature>
<reference evidence="3 5" key="1">
    <citation type="submission" date="2015-01" db="EMBL/GenBank/DDBJ databases">
        <title>Genome sequences of high lactate-tolerant strain Salinicoccus roseus W12 with industrial interest.</title>
        <authorList>
            <person name="Wang H."/>
            <person name="Yu B."/>
        </authorList>
    </citation>
    <scope>NUCLEOTIDE SEQUENCE [LARGE SCALE GENOMIC DNA]</scope>
    <source>
        <strain evidence="3 5">W12</strain>
    </source>
</reference>
<reference evidence="6" key="2">
    <citation type="submission" date="2020-04" db="EMBL/GenBank/DDBJ databases">
        <title>Genome analysis and biological profiling of marine Cellulosimicrobium funkei MOSEL-ME6.</title>
        <authorList>
            <person name="Tanveer F."/>
            <person name="Xie Y."/>
            <person name="Shinwari Z.K."/>
        </authorList>
    </citation>
    <scope>NUCLEOTIDE SEQUENCE [LARGE SCALE GENOMIC DNA]</scope>
    <source>
        <strain evidence="6">MOSEL-ME25</strain>
    </source>
</reference>
<comment type="caution">
    <text evidence="3">The sequence shown here is derived from an EMBL/GenBank/DDBJ whole genome shotgun (WGS) entry which is preliminary data.</text>
</comment>
<dbReference type="STRING" id="45670.SN16_11300"/>
<dbReference type="SMART" id="SM00631">
    <property type="entry name" value="Zn_pept"/>
    <property type="match status" value="1"/>
</dbReference>
<protein>
    <submittedName>
        <fullName evidence="4">M14 family zinc carboxypeptidase</fullName>
    </submittedName>
</protein>
<dbReference type="Gene3D" id="3.40.630.10">
    <property type="entry name" value="Zn peptidases"/>
    <property type="match status" value="1"/>
</dbReference>
<dbReference type="GO" id="GO:0006508">
    <property type="term" value="P:proteolysis"/>
    <property type="evidence" value="ECO:0007669"/>
    <property type="project" value="InterPro"/>
</dbReference>
<keyword evidence="4" id="KW-0121">Carboxypeptidase</keyword>
<proteinExistence type="inferred from homology"/>
<keyword evidence="4" id="KW-0378">Hydrolase</keyword>
<keyword evidence="4" id="KW-0645">Protease</keyword>
<evidence type="ECO:0000313" key="5">
    <source>
        <dbReference type="Proteomes" id="UP000031546"/>
    </source>
</evidence>
<dbReference type="AlphaFoldDB" id="A0A0C2H8B4"/>
<evidence type="ECO:0000313" key="4">
    <source>
        <dbReference type="EMBL" id="MDB0581390.1"/>
    </source>
</evidence>
<dbReference type="RefSeq" id="WP_040106716.1">
    <property type="nucleotide sequence ID" value="NZ_JABEVU030000001.1"/>
</dbReference>
<dbReference type="InterPro" id="IPR000834">
    <property type="entry name" value="Peptidase_M14"/>
</dbReference>
<dbReference type="SUPFAM" id="SSF53187">
    <property type="entry name" value="Zn-dependent exopeptidases"/>
    <property type="match status" value="1"/>
</dbReference>
<evidence type="ECO:0000256" key="1">
    <source>
        <dbReference type="PROSITE-ProRule" id="PRU01379"/>
    </source>
</evidence>
<organism evidence="3 5">
    <name type="scientific">Salinicoccus roseus</name>
    <dbReference type="NCBI Taxonomy" id="45670"/>
    <lineage>
        <taxon>Bacteria</taxon>
        <taxon>Bacillati</taxon>
        <taxon>Bacillota</taxon>
        <taxon>Bacilli</taxon>
        <taxon>Bacillales</taxon>
        <taxon>Staphylococcaceae</taxon>
        <taxon>Salinicoccus</taxon>
    </lineage>
</organism>
<dbReference type="EMBL" id="JABEVU030000001">
    <property type="protein sequence ID" value="MDB0581390.1"/>
    <property type="molecule type" value="Genomic_DNA"/>
</dbReference>
<dbReference type="Proteomes" id="UP000527860">
    <property type="component" value="Unassembled WGS sequence"/>
</dbReference>
<reference evidence="4 6" key="4">
    <citation type="submission" date="2022-12" db="EMBL/GenBank/DDBJ databases">
        <title>Genome analysis and biological profiling of marine Salinicoccus roseus MOSEL-ME25.</title>
        <authorList>
            <person name="Mirza F.T."/>
            <person name="Xie Y."/>
            <person name="Shinwari Z.K."/>
        </authorList>
    </citation>
    <scope>NUCLEOTIDE SEQUENCE [LARGE SCALE GENOMIC DNA]</scope>
    <source>
        <strain evidence="4 6">MOSEL-ME25</strain>
    </source>
</reference>
<dbReference type="PROSITE" id="PS52035">
    <property type="entry name" value="PEPTIDASE_M14"/>
    <property type="match status" value="1"/>
</dbReference>
<name>A0A0C2H8B4_9STAP</name>
<dbReference type="GO" id="GO:0004181">
    <property type="term" value="F:metallocarboxypeptidase activity"/>
    <property type="evidence" value="ECO:0007669"/>
    <property type="project" value="InterPro"/>
</dbReference>
<dbReference type="Proteomes" id="UP000031546">
    <property type="component" value="Unassembled WGS sequence"/>
</dbReference>
<dbReference type="GeneID" id="77846130"/>
<sequence length="391" mass="43858">MSVQTQFEIDGTWTSVADGEIFLDGIATDTQAQKSIIGYSVQNNPISALTVGSGNRTCVVTGGVHGTEPASREAILIKMRDVCYNADGAYTDYLNDHKIIFIPTVNPDRMHSSYRNAENIDINRVIYHLDSPEGVAFLNLIRDVEPDAFFDFHEHSGSTDKDVLYVRAMTLDPNSDKAVRDIQTQAIDAVRQGVESKGFSTDYYFDWNTGFGSLTSGLGILGILAFTSETSTKADNQRRVDAQKESFDLSLSWHMNNHQIIDDTKSSFNSNMVKENGKYVLLQSMNTGAEMYTQASYEFIDLPYGYKPNDISDFQNFIDVYDVEVDTEGVVPVNQKAGRLIPHLLDPRADQMKVESTLVYSQSGEQRTDGRYSKAKFSRWEDVFFKSFAKK</sequence>
<dbReference type="GO" id="GO:0008270">
    <property type="term" value="F:zinc ion binding"/>
    <property type="evidence" value="ECO:0007669"/>
    <property type="project" value="InterPro"/>
</dbReference>
<dbReference type="EMBL" id="JXII01000009">
    <property type="protein sequence ID" value="KIH70075.1"/>
    <property type="molecule type" value="Genomic_DNA"/>
</dbReference>
<comment type="similarity">
    <text evidence="1">Belongs to the peptidase M14 family.</text>
</comment>
<evidence type="ECO:0000313" key="6">
    <source>
        <dbReference type="Proteomes" id="UP000527860"/>
    </source>
</evidence>
<keyword evidence="6" id="KW-1185">Reference proteome</keyword>
<comment type="caution">
    <text evidence="1">Lacks conserved residue(s) required for the propagation of feature annotation.</text>
</comment>
<evidence type="ECO:0000313" key="3">
    <source>
        <dbReference type="EMBL" id="KIH70075.1"/>
    </source>
</evidence>
<evidence type="ECO:0000259" key="2">
    <source>
        <dbReference type="PROSITE" id="PS52035"/>
    </source>
</evidence>
<gene>
    <name evidence="4" type="ORF">F7P68_0012725</name>
    <name evidence="3" type="ORF">SN16_11300</name>
</gene>
<reference evidence="4" key="3">
    <citation type="submission" date="2020-04" db="EMBL/GenBank/DDBJ databases">
        <authorList>
            <person name="Tanveer F."/>
            <person name="Xie Y."/>
            <person name="Shinwari Z.K."/>
        </authorList>
    </citation>
    <scope>NUCLEOTIDE SEQUENCE</scope>
    <source>
        <strain evidence="4">MOSEL-ME25</strain>
    </source>
</reference>
<dbReference type="Pfam" id="PF00246">
    <property type="entry name" value="Peptidase_M14"/>
    <property type="match status" value="1"/>
</dbReference>
<accession>A0A0C2H8B4</accession>
<dbReference type="OrthoDB" id="9758209at2"/>